<evidence type="ECO:0000256" key="2">
    <source>
        <dbReference type="ARBA" id="ARBA00022448"/>
    </source>
</evidence>
<dbReference type="GO" id="GO:0015572">
    <property type="term" value="F:N-acetylglucosamine transmembrane transporter activity"/>
    <property type="evidence" value="ECO:0007669"/>
    <property type="project" value="InterPro"/>
</dbReference>
<dbReference type="InterPro" id="IPR050429">
    <property type="entry name" value="PTS_Glucose_EIICBA"/>
</dbReference>
<dbReference type="SUPFAM" id="SSF55604">
    <property type="entry name" value="Glucose permease domain IIB"/>
    <property type="match status" value="1"/>
</dbReference>
<dbReference type="GO" id="GO:0090563">
    <property type="term" value="F:protein-phosphocysteine-sugar phosphotransferase activity"/>
    <property type="evidence" value="ECO:0007669"/>
    <property type="project" value="TreeGrafter"/>
</dbReference>
<evidence type="ECO:0000256" key="7">
    <source>
        <dbReference type="ARBA" id="ARBA00022692"/>
    </source>
</evidence>
<feature type="transmembrane region" description="Helical" evidence="12">
    <location>
        <begin position="217"/>
        <end position="236"/>
    </location>
</feature>
<dbReference type="GO" id="GO:0008982">
    <property type="term" value="F:protein-N(PI)-phosphohistidine-sugar phosphotransferase activity"/>
    <property type="evidence" value="ECO:0007669"/>
    <property type="project" value="InterPro"/>
</dbReference>
<keyword evidence="6" id="KW-0598">Phosphotransferase system</keyword>
<dbReference type="InterPro" id="IPR001996">
    <property type="entry name" value="PTS_IIB_1"/>
</dbReference>
<dbReference type="Pfam" id="PF02378">
    <property type="entry name" value="PTS_EIIC"/>
    <property type="match status" value="1"/>
</dbReference>
<feature type="transmembrane region" description="Helical" evidence="12">
    <location>
        <begin position="318"/>
        <end position="346"/>
    </location>
</feature>
<evidence type="ECO:0000256" key="3">
    <source>
        <dbReference type="ARBA" id="ARBA00022475"/>
    </source>
</evidence>
<dbReference type="GO" id="GO:0015764">
    <property type="term" value="P:N-acetylglucosamine transport"/>
    <property type="evidence" value="ECO:0007669"/>
    <property type="project" value="TreeGrafter"/>
</dbReference>
<dbReference type="GO" id="GO:0005886">
    <property type="term" value="C:plasma membrane"/>
    <property type="evidence" value="ECO:0007669"/>
    <property type="project" value="UniProtKB-SubCell"/>
</dbReference>
<keyword evidence="3" id="KW-1003">Cell membrane</keyword>
<sequence length="484" mass="51455">MMKYLQKLGKAIMLPVAVLPVAAIMMGIGYAMCPATMQGGDVTGIVQIIGFALVKIGSAVIDKLPMLFAVGVAIGLSKDQHGAAGLAGLVAFLTVTTVLNSGVVATMMNVEEAPLAFSKIDNAFIGIISGITASICYNRFSSAQLPTALAFFSGKRCVPIVTSFVMVAESAILYFVWPMLFNALVWVGEQIMGLGPVGAGLYAFANRLLIPTGLHHALNAVFWFDIAGIADINKFWGFAEGGIKGVTGMYQAGFFPVMMFGLPAAAFAMYQTAKPEKKQYAAGILIAGAVASFVSGVTEPLEFSFMFLAPGLYLVHAVLTGISVAVAAAFHWTAGFCFSAGVTDFIFSCRLPMANQPFMLLVQGVVFAIIYYVVFRAVITKFDLPTPGREKEDLDAEMAAVLANDDFTKVAAIVLEGLGGKGNVVSLDNCITRLRLEIKDYTLVDEKKIKSAGVAGVMRPSKTSVQVIVGTKVQFVADEMQKML</sequence>
<keyword evidence="4" id="KW-0762">Sugar transport</keyword>
<keyword evidence="2" id="KW-0813">Transport</keyword>
<evidence type="ECO:0000256" key="1">
    <source>
        <dbReference type="ARBA" id="ARBA00004651"/>
    </source>
</evidence>
<evidence type="ECO:0000256" key="4">
    <source>
        <dbReference type="ARBA" id="ARBA00022597"/>
    </source>
</evidence>
<keyword evidence="9 12" id="KW-1133">Transmembrane helix</keyword>
<dbReference type="PROSITE" id="PS51103">
    <property type="entry name" value="PTS_EIIC_TYPE_1"/>
    <property type="match status" value="1"/>
</dbReference>
<dbReference type="PROSITE" id="PS51098">
    <property type="entry name" value="PTS_EIIB_TYPE_1"/>
    <property type="match status" value="1"/>
</dbReference>
<evidence type="ECO:0000259" key="13">
    <source>
        <dbReference type="PROSITE" id="PS51098"/>
    </source>
</evidence>
<feature type="transmembrane region" description="Helical" evidence="12">
    <location>
        <begin position="183"/>
        <end position="205"/>
    </location>
</feature>
<dbReference type="CDD" id="cd00212">
    <property type="entry name" value="PTS_IIB_glc"/>
    <property type="match status" value="1"/>
</dbReference>
<keyword evidence="8" id="KW-0418">Kinase</keyword>
<dbReference type="PATRIC" id="fig|999408.3.peg.2348"/>
<keyword evidence="10 12" id="KW-0472">Membrane</keyword>
<dbReference type="InterPro" id="IPR013013">
    <property type="entry name" value="PTS_EIIC_1"/>
</dbReference>
<evidence type="ECO:0000256" key="10">
    <source>
        <dbReference type="ARBA" id="ARBA00023136"/>
    </source>
</evidence>
<feature type="transmembrane region" description="Helical" evidence="12">
    <location>
        <begin position="44"/>
        <end position="74"/>
    </location>
</feature>
<reference evidence="15 16" key="1">
    <citation type="submission" date="2013-01" db="EMBL/GenBank/DDBJ databases">
        <title>The Genome Sequence of Clostridium clostridioforme 90A8.</title>
        <authorList>
            <consortium name="The Broad Institute Genome Sequencing Platform"/>
            <person name="Earl A."/>
            <person name="Ward D."/>
            <person name="Feldgarden M."/>
            <person name="Gevers D."/>
            <person name="Courvalin P."/>
            <person name="Lambert T."/>
            <person name="Walker B."/>
            <person name="Young S.K."/>
            <person name="Zeng Q."/>
            <person name="Gargeya S."/>
            <person name="Fitzgerald M."/>
            <person name="Haas B."/>
            <person name="Abouelleil A."/>
            <person name="Alvarado L."/>
            <person name="Arachchi H.M."/>
            <person name="Berlin A.M."/>
            <person name="Chapman S.B."/>
            <person name="Dewar J."/>
            <person name="Goldberg J."/>
            <person name="Griggs A."/>
            <person name="Gujja S."/>
            <person name="Hansen M."/>
            <person name="Howarth C."/>
            <person name="Imamovic A."/>
            <person name="Larimer J."/>
            <person name="McCowan C."/>
            <person name="Murphy C."/>
            <person name="Neiman D."/>
            <person name="Pearson M."/>
            <person name="Priest M."/>
            <person name="Roberts A."/>
            <person name="Saif S."/>
            <person name="Shea T."/>
            <person name="Sisk P."/>
            <person name="Sykes S."/>
            <person name="Wortman J."/>
            <person name="Nusbaum C."/>
            <person name="Birren B."/>
        </authorList>
    </citation>
    <scope>NUCLEOTIDE SEQUENCE [LARGE SCALE GENOMIC DNA]</scope>
    <source>
        <strain evidence="15 16">90A8</strain>
    </source>
</reference>
<organism evidence="15 16">
    <name type="scientific">[Clostridium] clostridioforme 90A8</name>
    <dbReference type="NCBI Taxonomy" id="999408"/>
    <lineage>
        <taxon>Bacteria</taxon>
        <taxon>Bacillati</taxon>
        <taxon>Bacillota</taxon>
        <taxon>Clostridia</taxon>
        <taxon>Lachnospirales</taxon>
        <taxon>Lachnospiraceae</taxon>
        <taxon>Enterocloster</taxon>
    </lineage>
</organism>
<dbReference type="Proteomes" id="UP000013085">
    <property type="component" value="Unassembled WGS sequence"/>
</dbReference>
<dbReference type="GO" id="GO:0009401">
    <property type="term" value="P:phosphoenolpyruvate-dependent sugar phosphotransferase system"/>
    <property type="evidence" value="ECO:0007669"/>
    <property type="project" value="UniProtKB-KW"/>
</dbReference>
<dbReference type="EMBL" id="AGYR01000022">
    <property type="protein sequence ID" value="ENZ15617.1"/>
    <property type="molecule type" value="Genomic_DNA"/>
</dbReference>
<evidence type="ECO:0000256" key="5">
    <source>
        <dbReference type="ARBA" id="ARBA00022679"/>
    </source>
</evidence>
<evidence type="ECO:0000259" key="14">
    <source>
        <dbReference type="PROSITE" id="PS51103"/>
    </source>
</evidence>
<comment type="subcellular location">
    <subcellularLocation>
        <location evidence="1">Cell membrane</location>
        <topology evidence="1">Multi-pass membrane protein</topology>
    </subcellularLocation>
</comment>
<dbReference type="PROSITE" id="PS01035">
    <property type="entry name" value="PTS_EIIB_TYPE_1_CYS"/>
    <property type="match status" value="1"/>
</dbReference>
<evidence type="ECO:0000256" key="8">
    <source>
        <dbReference type="ARBA" id="ARBA00022777"/>
    </source>
</evidence>
<dbReference type="GO" id="GO:0019866">
    <property type="term" value="C:organelle inner membrane"/>
    <property type="evidence" value="ECO:0007669"/>
    <property type="project" value="InterPro"/>
</dbReference>
<feature type="transmembrane region" description="Helical" evidence="12">
    <location>
        <begin position="358"/>
        <end position="379"/>
    </location>
</feature>
<dbReference type="AlphaFoldDB" id="A0A0E2HBG7"/>
<dbReference type="InterPro" id="IPR003352">
    <property type="entry name" value="PTS_EIIC"/>
</dbReference>
<dbReference type="GO" id="GO:0016301">
    <property type="term" value="F:kinase activity"/>
    <property type="evidence" value="ECO:0007669"/>
    <property type="project" value="UniProtKB-KW"/>
</dbReference>
<evidence type="ECO:0000313" key="15">
    <source>
        <dbReference type="EMBL" id="ENZ15617.1"/>
    </source>
</evidence>
<evidence type="ECO:0000256" key="12">
    <source>
        <dbReference type="SAM" id="Phobius"/>
    </source>
</evidence>
<dbReference type="PANTHER" id="PTHR30009:SF4">
    <property type="entry name" value="PTS SYSTEM N-ACETYLGLUCOSAMINE-SPECIFIC EIICBA COMPONENT"/>
    <property type="match status" value="1"/>
</dbReference>
<comment type="caution">
    <text evidence="15">The sequence shown here is derived from an EMBL/GenBank/DDBJ whole genome shotgun (WGS) entry which is preliminary data.</text>
</comment>
<feature type="transmembrane region" description="Helical" evidence="12">
    <location>
        <begin position="280"/>
        <end position="298"/>
    </location>
</feature>
<keyword evidence="5" id="KW-0808">Transferase</keyword>
<dbReference type="Pfam" id="PF00367">
    <property type="entry name" value="PTS_EIIB"/>
    <property type="match status" value="1"/>
</dbReference>
<feature type="transmembrane region" description="Helical" evidence="12">
    <location>
        <begin position="248"/>
        <end position="268"/>
    </location>
</feature>
<evidence type="ECO:0000256" key="9">
    <source>
        <dbReference type="ARBA" id="ARBA00022989"/>
    </source>
</evidence>
<evidence type="ECO:0000313" key="16">
    <source>
        <dbReference type="Proteomes" id="UP000013085"/>
    </source>
</evidence>
<dbReference type="InterPro" id="IPR018113">
    <property type="entry name" value="PTrfase_EIIB_Cys"/>
</dbReference>
<feature type="transmembrane region" description="Helical" evidence="12">
    <location>
        <begin position="120"/>
        <end position="137"/>
    </location>
</feature>
<dbReference type="Gene3D" id="3.30.1360.60">
    <property type="entry name" value="Glucose permease domain IIB"/>
    <property type="match status" value="1"/>
</dbReference>
<feature type="transmembrane region" description="Helical" evidence="12">
    <location>
        <begin position="86"/>
        <end position="108"/>
    </location>
</feature>
<dbReference type="PANTHER" id="PTHR30009">
    <property type="entry name" value="CYTOCHROME C-TYPE SYNTHESIS PROTEIN AND PTS TRANSMEMBRANE COMPONENT"/>
    <property type="match status" value="1"/>
</dbReference>
<dbReference type="RefSeq" id="WP_002583463.1">
    <property type="nucleotide sequence ID" value="NZ_KB851020.1"/>
</dbReference>
<protein>
    <submittedName>
        <fullName evidence="15">PTS system, N-acetylglucosamine-specific IIBC component</fullName>
    </submittedName>
</protein>
<evidence type="ECO:0000256" key="6">
    <source>
        <dbReference type="ARBA" id="ARBA00022683"/>
    </source>
</evidence>
<feature type="active site" description="Phosphocysteine intermediate; for EIIB activity" evidence="11">
    <location>
        <position position="430"/>
    </location>
</feature>
<dbReference type="NCBIfam" id="TIGR01998">
    <property type="entry name" value="PTS-II-BC-nag"/>
    <property type="match status" value="1"/>
</dbReference>
<dbReference type="HOGENOM" id="CLU_012312_1_0_9"/>
<feature type="transmembrane region" description="Helical" evidence="12">
    <location>
        <begin position="157"/>
        <end position="177"/>
    </location>
</feature>
<keyword evidence="7 12" id="KW-0812">Transmembrane</keyword>
<accession>A0A0E2HBG7</accession>
<proteinExistence type="predicted"/>
<evidence type="ECO:0000256" key="11">
    <source>
        <dbReference type="PROSITE-ProRule" id="PRU00421"/>
    </source>
</evidence>
<feature type="transmembrane region" description="Helical" evidence="12">
    <location>
        <begin position="12"/>
        <end position="32"/>
    </location>
</feature>
<dbReference type="InterPro" id="IPR010974">
    <property type="entry name" value="PTS_IIBC_nag"/>
</dbReference>
<feature type="domain" description="PTS EIIC type-1" evidence="14">
    <location>
        <begin position="1"/>
        <end position="391"/>
    </location>
</feature>
<dbReference type="GeneID" id="57960000"/>
<feature type="domain" description="PTS EIIB type-1" evidence="13">
    <location>
        <begin position="408"/>
        <end position="484"/>
    </location>
</feature>
<dbReference type="NCBIfam" id="TIGR00826">
    <property type="entry name" value="EIIB_glc"/>
    <property type="match status" value="1"/>
</dbReference>
<dbReference type="InterPro" id="IPR036878">
    <property type="entry name" value="Glu_permease_IIB"/>
</dbReference>
<gene>
    <name evidence="15" type="ORF">HMPREF1090_02190</name>
</gene>
<name>A0A0E2HBG7_9FIRM</name>
<dbReference type="FunFam" id="3.30.1360.60:FF:000001">
    <property type="entry name" value="PTS system glucose-specific IIBC component PtsG"/>
    <property type="match status" value="1"/>
</dbReference>